<accession>A0A4Y2GRI6</accession>
<keyword evidence="2" id="KW-1185">Reference proteome</keyword>
<protein>
    <submittedName>
        <fullName evidence="1">Uncharacterized protein</fullName>
    </submittedName>
</protein>
<name>A0A4Y2GRI6_ARAVE</name>
<dbReference type="Proteomes" id="UP000499080">
    <property type="component" value="Unassembled WGS sequence"/>
</dbReference>
<comment type="caution">
    <text evidence="1">The sequence shown here is derived from an EMBL/GenBank/DDBJ whole genome shotgun (WGS) entry which is preliminary data.</text>
</comment>
<reference evidence="1 2" key="1">
    <citation type="journal article" date="2019" name="Sci. Rep.">
        <title>Orb-weaving spider Araneus ventricosus genome elucidates the spidroin gene catalogue.</title>
        <authorList>
            <person name="Kono N."/>
            <person name="Nakamura H."/>
            <person name="Ohtoshi R."/>
            <person name="Moran D.A.P."/>
            <person name="Shinohara A."/>
            <person name="Yoshida Y."/>
            <person name="Fujiwara M."/>
            <person name="Mori M."/>
            <person name="Tomita M."/>
            <person name="Arakawa K."/>
        </authorList>
    </citation>
    <scope>NUCLEOTIDE SEQUENCE [LARGE SCALE GENOMIC DNA]</scope>
</reference>
<dbReference type="EMBL" id="BGPR01001552">
    <property type="protein sequence ID" value="GBM56572.1"/>
    <property type="molecule type" value="Genomic_DNA"/>
</dbReference>
<dbReference type="AlphaFoldDB" id="A0A4Y2GRI6"/>
<sequence length="84" mass="9758">MRVLSGAHRLNFLMESILRMRKTLTVPKGPSVCHCVSVKLWSIARFPWQQSIEEDETAPSPYLGQKWCLRVPPSRDKTDRKILH</sequence>
<proteinExistence type="predicted"/>
<evidence type="ECO:0000313" key="2">
    <source>
        <dbReference type="Proteomes" id="UP000499080"/>
    </source>
</evidence>
<gene>
    <name evidence="1" type="ORF">AVEN_89565_1</name>
</gene>
<evidence type="ECO:0000313" key="1">
    <source>
        <dbReference type="EMBL" id="GBM56572.1"/>
    </source>
</evidence>
<organism evidence="1 2">
    <name type="scientific">Araneus ventricosus</name>
    <name type="common">Orbweaver spider</name>
    <name type="synonym">Epeira ventricosa</name>
    <dbReference type="NCBI Taxonomy" id="182803"/>
    <lineage>
        <taxon>Eukaryota</taxon>
        <taxon>Metazoa</taxon>
        <taxon>Ecdysozoa</taxon>
        <taxon>Arthropoda</taxon>
        <taxon>Chelicerata</taxon>
        <taxon>Arachnida</taxon>
        <taxon>Araneae</taxon>
        <taxon>Araneomorphae</taxon>
        <taxon>Entelegynae</taxon>
        <taxon>Araneoidea</taxon>
        <taxon>Araneidae</taxon>
        <taxon>Araneus</taxon>
    </lineage>
</organism>